<feature type="domain" description="HPr kinase/phosphorylase C-terminal" evidence="1">
    <location>
        <begin position="1"/>
        <end position="73"/>
    </location>
</feature>
<reference evidence="2" key="1">
    <citation type="submission" date="2018-06" db="EMBL/GenBank/DDBJ databases">
        <authorList>
            <person name="Zhirakovskaya E."/>
        </authorList>
    </citation>
    <scope>NUCLEOTIDE SEQUENCE</scope>
</reference>
<proteinExistence type="predicted"/>
<accession>A0A3B0STV4</accession>
<dbReference type="Gene3D" id="3.40.50.300">
    <property type="entry name" value="P-loop containing nucleotide triphosphate hydrolases"/>
    <property type="match status" value="1"/>
</dbReference>
<evidence type="ECO:0000259" key="1">
    <source>
        <dbReference type="Pfam" id="PF07475"/>
    </source>
</evidence>
<dbReference type="GO" id="GO:0000155">
    <property type="term" value="F:phosphorelay sensor kinase activity"/>
    <property type="evidence" value="ECO:0007669"/>
    <property type="project" value="InterPro"/>
</dbReference>
<dbReference type="EMBL" id="UOEG01000266">
    <property type="protein sequence ID" value="VAW03849.1"/>
    <property type="molecule type" value="Genomic_DNA"/>
</dbReference>
<name>A0A3B0STV4_9ZZZZ</name>
<keyword evidence="2" id="KW-0418">Kinase</keyword>
<organism evidence="2">
    <name type="scientific">hydrothermal vent metagenome</name>
    <dbReference type="NCBI Taxonomy" id="652676"/>
    <lineage>
        <taxon>unclassified sequences</taxon>
        <taxon>metagenomes</taxon>
        <taxon>ecological metagenomes</taxon>
    </lineage>
</organism>
<dbReference type="InterPro" id="IPR011104">
    <property type="entry name" value="Hpr_kin/Pase_C"/>
</dbReference>
<dbReference type="SUPFAM" id="SSF53795">
    <property type="entry name" value="PEP carboxykinase-like"/>
    <property type="match status" value="1"/>
</dbReference>
<protein>
    <submittedName>
        <fullName evidence="2">HPr kinase/phosphorylase</fullName>
    </submittedName>
</protein>
<dbReference type="GO" id="GO:0006109">
    <property type="term" value="P:regulation of carbohydrate metabolic process"/>
    <property type="evidence" value="ECO:0007669"/>
    <property type="project" value="InterPro"/>
</dbReference>
<evidence type="ECO:0000313" key="2">
    <source>
        <dbReference type="EMBL" id="VAW03849.1"/>
    </source>
</evidence>
<dbReference type="InterPro" id="IPR027417">
    <property type="entry name" value="P-loop_NTPase"/>
</dbReference>
<gene>
    <name evidence="2" type="ORF">MNBD_ALPHA07-1413</name>
</gene>
<sequence>MHATTICHAGRGGLIIGASGTGKSGLALQLLALGARLVADDRTRLWRADEALMADVPEAIKGRIEARGVGILTAPATGPMPVALVIDMDRVETKRLPPNRTLRILDHELPLIRKVESPCFPAAILLYLNGGRIA</sequence>
<dbReference type="Pfam" id="PF07475">
    <property type="entry name" value="Hpr_kinase_C"/>
    <property type="match status" value="1"/>
</dbReference>
<dbReference type="GO" id="GO:0005524">
    <property type="term" value="F:ATP binding"/>
    <property type="evidence" value="ECO:0007669"/>
    <property type="project" value="InterPro"/>
</dbReference>
<dbReference type="AlphaFoldDB" id="A0A3B0STV4"/>
<keyword evidence="2" id="KW-0808">Transferase</keyword>